<dbReference type="AlphaFoldDB" id="A0A518V9E6"/>
<protein>
    <submittedName>
        <fullName evidence="1">Uncharacterized protein</fullName>
    </submittedName>
</protein>
<proteinExistence type="predicted"/>
<evidence type="ECO:0000313" key="2">
    <source>
        <dbReference type="Proteomes" id="UP000319432"/>
    </source>
</evidence>
<organism evidence="1 2">
    <name type="scientific">Brevibacillus laterosporus</name>
    <name type="common">Bacillus laterosporus</name>
    <dbReference type="NCBI Taxonomy" id="1465"/>
    <lineage>
        <taxon>Bacteria</taxon>
        <taxon>Bacillati</taxon>
        <taxon>Bacillota</taxon>
        <taxon>Bacilli</taxon>
        <taxon>Bacillales</taxon>
        <taxon>Paenibacillaceae</taxon>
        <taxon>Brevibacillus</taxon>
    </lineage>
</organism>
<keyword evidence="2" id="KW-1185">Reference proteome</keyword>
<dbReference type="Proteomes" id="UP000319432">
    <property type="component" value="Chromosome"/>
</dbReference>
<accession>A0A518V9E6</accession>
<reference evidence="1 2" key="1">
    <citation type="submission" date="2018-11" db="EMBL/GenBank/DDBJ databases">
        <title>Phylogenetic determinants of toxin gene distribution in genomes of Brevibacillus laterosporus.</title>
        <authorList>
            <person name="Glare T.R."/>
            <person name="Durrant A."/>
            <person name="Berry C."/>
            <person name="Palma L."/>
            <person name="Ormskirk M."/>
            <person name="Cox M.O."/>
        </authorList>
    </citation>
    <scope>NUCLEOTIDE SEQUENCE [LARGE SCALE GENOMIC DNA]</scope>
    <source>
        <strain evidence="1 2">1821L</strain>
    </source>
</reference>
<name>A0A518V9E6_BRELA</name>
<dbReference type="EMBL" id="CP033464">
    <property type="protein sequence ID" value="QDX93584.1"/>
    <property type="molecule type" value="Genomic_DNA"/>
</dbReference>
<evidence type="ECO:0000313" key="1">
    <source>
        <dbReference type="EMBL" id="QDX93584.1"/>
    </source>
</evidence>
<gene>
    <name evidence="1" type="ORF">EEL30_15540</name>
</gene>
<sequence length="78" mass="9166">MRKVERLAMKIIWRIVMCIGLLAVFLWFVSGDPPKRVEIYGPKHVQTKQIDSGESDVDDFSDYMYNQWLPQTTTVILF</sequence>